<evidence type="ECO:0000259" key="11">
    <source>
        <dbReference type="PROSITE" id="PS50109"/>
    </source>
</evidence>
<accession>A0ABQ4NHH6</accession>
<dbReference type="CDD" id="cd00075">
    <property type="entry name" value="HATPase"/>
    <property type="match status" value="1"/>
</dbReference>
<evidence type="ECO:0000256" key="8">
    <source>
        <dbReference type="ARBA" id="ARBA00023012"/>
    </source>
</evidence>
<keyword evidence="10" id="KW-1133">Transmembrane helix</keyword>
<keyword evidence="5" id="KW-0547">Nucleotide-binding</keyword>
<evidence type="ECO:0000256" key="3">
    <source>
        <dbReference type="ARBA" id="ARBA00022553"/>
    </source>
</evidence>
<feature type="transmembrane region" description="Helical" evidence="10">
    <location>
        <begin position="9"/>
        <end position="30"/>
    </location>
</feature>
<comment type="caution">
    <text evidence="12">The sequence shown here is derived from an EMBL/GenBank/DDBJ whole genome shotgun (WGS) entry which is preliminary data.</text>
</comment>
<dbReference type="PROSITE" id="PS50109">
    <property type="entry name" value="HIS_KIN"/>
    <property type="match status" value="1"/>
</dbReference>
<dbReference type="PANTHER" id="PTHR42878">
    <property type="entry name" value="TWO-COMPONENT HISTIDINE KINASE"/>
    <property type="match status" value="1"/>
</dbReference>
<evidence type="ECO:0000256" key="1">
    <source>
        <dbReference type="ARBA" id="ARBA00000085"/>
    </source>
</evidence>
<dbReference type="CDD" id="cd00082">
    <property type="entry name" value="HisKA"/>
    <property type="match status" value="1"/>
</dbReference>
<dbReference type="SUPFAM" id="SSF55874">
    <property type="entry name" value="ATPase domain of HSP90 chaperone/DNA topoisomerase II/histidine kinase"/>
    <property type="match status" value="1"/>
</dbReference>
<feature type="transmembrane region" description="Helical" evidence="10">
    <location>
        <begin position="159"/>
        <end position="178"/>
    </location>
</feature>
<evidence type="ECO:0000256" key="6">
    <source>
        <dbReference type="ARBA" id="ARBA00022777"/>
    </source>
</evidence>
<dbReference type="InterPro" id="IPR036097">
    <property type="entry name" value="HisK_dim/P_sf"/>
</dbReference>
<protein>
    <recommendedName>
        <fullName evidence="2">histidine kinase</fullName>
        <ecNumber evidence="2">2.7.13.3</ecNumber>
    </recommendedName>
</protein>
<evidence type="ECO:0000256" key="2">
    <source>
        <dbReference type="ARBA" id="ARBA00012438"/>
    </source>
</evidence>
<keyword evidence="3" id="KW-0597">Phosphoprotein</keyword>
<organism evidence="12 13">
    <name type="scientific">Jannaschia pagri</name>
    <dbReference type="NCBI Taxonomy" id="2829797"/>
    <lineage>
        <taxon>Bacteria</taxon>
        <taxon>Pseudomonadati</taxon>
        <taxon>Pseudomonadota</taxon>
        <taxon>Alphaproteobacteria</taxon>
        <taxon>Rhodobacterales</taxon>
        <taxon>Roseobacteraceae</taxon>
        <taxon>Jannaschia</taxon>
    </lineage>
</organism>
<dbReference type="PRINTS" id="PR00344">
    <property type="entry name" value="BCTRLSENSOR"/>
</dbReference>
<dbReference type="InterPro" id="IPR036890">
    <property type="entry name" value="HATPase_C_sf"/>
</dbReference>
<evidence type="ECO:0000256" key="10">
    <source>
        <dbReference type="SAM" id="Phobius"/>
    </source>
</evidence>
<dbReference type="InterPro" id="IPR050351">
    <property type="entry name" value="BphY/WalK/GraS-like"/>
</dbReference>
<dbReference type="SMART" id="SM00387">
    <property type="entry name" value="HATPase_c"/>
    <property type="match status" value="1"/>
</dbReference>
<evidence type="ECO:0000256" key="4">
    <source>
        <dbReference type="ARBA" id="ARBA00022679"/>
    </source>
</evidence>
<keyword evidence="7" id="KW-0067">ATP-binding</keyword>
<dbReference type="PANTHER" id="PTHR42878:SF7">
    <property type="entry name" value="SENSOR HISTIDINE KINASE GLRK"/>
    <property type="match status" value="1"/>
</dbReference>
<keyword evidence="9" id="KW-0175">Coiled coil</keyword>
<keyword evidence="10" id="KW-0472">Membrane</keyword>
<keyword evidence="8" id="KW-0902">Two-component regulatory system</keyword>
<dbReference type="Gene3D" id="3.30.565.10">
    <property type="entry name" value="Histidine kinase-like ATPase, C-terminal domain"/>
    <property type="match status" value="1"/>
</dbReference>
<evidence type="ECO:0000256" key="7">
    <source>
        <dbReference type="ARBA" id="ARBA00022840"/>
    </source>
</evidence>
<evidence type="ECO:0000313" key="12">
    <source>
        <dbReference type="EMBL" id="GIT93866.1"/>
    </source>
</evidence>
<dbReference type="InterPro" id="IPR003661">
    <property type="entry name" value="HisK_dim/P_dom"/>
</dbReference>
<keyword evidence="10" id="KW-0812">Transmembrane</keyword>
<proteinExistence type="predicted"/>
<evidence type="ECO:0000313" key="13">
    <source>
        <dbReference type="Proteomes" id="UP000786693"/>
    </source>
</evidence>
<keyword evidence="6" id="KW-0418">Kinase</keyword>
<dbReference type="Pfam" id="PF02518">
    <property type="entry name" value="HATPase_c"/>
    <property type="match status" value="1"/>
</dbReference>
<feature type="coiled-coil region" evidence="9">
    <location>
        <begin position="216"/>
        <end position="243"/>
    </location>
</feature>
<dbReference type="EMBL" id="BPFH01000001">
    <property type="protein sequence ID" value="GIT93866.1"/>
    <property type="molecule type" value="Genomic_DNA"/>
</dbReference>
<dbReference type="RefSeq" id="WP_220747371.1">
    <property type="nucleotide sequence ID" value="NZ_BPFH01000001.1"/>
</dbReference>
<dbReference type="EC" id="2.7.13.3" evidence="2"/>
<dbReference type="Proteomes" id="UP000786693">
    <property type="component" value="Unassembled WGS sequence"/>
</dbReference>
<dbReference type="InterPro" id="IPR004358">
    <property type="entry name" value="Sig_transdc_His_kin-like_C"/>
</dbReference>
<dbReference type="SMART" id="SM00388">
    <property type="entry name" value="HisKA"/>
    <property type="match status" value="1"/>
</dbReference>
<dbReference type="SUPFAM" id="SSF47384">
    <property type="entry name" value="Homodimeric domain of signal transducing histidine kinase"/>
    <property type="match status" value="1"/>
</dbReference>
<dbReference type="Gene3D" id="1.10.287.130">
    <property type="match status" value="1"/>
</dbReference>
<evidence type="ECO:0000256" key="5">
    <source>
        <dbReference type="ARBA" id="ARBA00022741"/>
    </source>
</evidence>
<evidence type="ECO:0000256" key="9">
    <source>
        <dbReference type="SAM" id="Coils"/>
    </source>
</evidence>
<reference evidence="12 13" key="1">
    <citation type="submission" date="2021-05" db="EMBL/GenBank/DDBJ databases">
        <title>Bacteria Genome sequencing.</title>
        <authorList>
            <person name="Takabe Y."/>
            <person name="Nakajima Y."/>
            <person name="Suzuki S."/>
            <person name="Shiozaki T."/>
        </authorList>
    </citation>
    <scope>NUCLEOTIDE SEQUENCE [LARGE SCALE GENOMIC DNA]</scope>
    <source>
        <strain evidence="12 13">AI_62</strain>
    </source>
</reference>
<sequence>MLTSLSGRFLILAVIFVMIAEVMIFVPSIARFRVDYLTNRMERAQIAALALLGTDEMIDPEVEVELLENAGVLNVVLRRDALRQLVLSSDLPGPVAKTVDLRDADPLVLMRDAMLRFVATEPEVIRVIAEPARGGGMQIEAAIDTGGLHKAMIEYGINILWLSLVISVITSVFLFLAVRRLMVMPIKSLVRQMNRYAEAPEDGRRVIEPRSRVAELREAETTLQSLETQLTQSLRQKERLAQLGRAVAKISHDLRNILTTATLLGDRLEMVDDPTVKRVAPKIVNSLTRAVNLTEGTLAFGRAEEAPPALQYISAGEFLTEVCEAEQLSVPAEEVAITHQADPRLTLRADPEQLHRVVGNLIRNARQAIQATGRTGQISVSAAEDETGWTLHVADTGPGLPKRAQDNLFQAFQGSVRKGGTGLGLAIARELIQGHGGDIALQSTGPEGTVFCVHLPKGGVGDAFA</sequence>
<keyword evidence="13" id="KW-1185">Reference proteome</keyword>
<gene>
    <name evidence="12" type="ORF">JANAI62_04890</name>
</gene>
<dbReference type="InterPro" id="IPR003594">
    <property type="entry name" value="HATPase_dom"/>
</dbReference>
<dbReference type="InterPro" id="IPR005467">
    <property type="entry name" value="His_kinase_dom"/>
</dbReference>
<feature type="domain" description="Histidine kinase" evidence="11">
    <location>
        <begin position="249"/>
        <end position="459"/>
    </location>
</feature>
<comment type="catalytic activity">
    <reaction evidence="1">
        <text>ATP + protein L-histidine = ADP + protein N-phospho-L-histidine.</text>
        <dbReference type="EC" id="2.7.13.3"/>
    </reaction>
</comment>
<name>A0ABQ4NHH6_9RHOB</name>
<keyword evidence="4" id="KW-0808">Transferase</keyword>